<dbReference type="PANTHER" id="PTHR10211">
    <property type="entry name" value="DEOXYRIBODIPYRIMIDINE PHOTOLYASE"/>
    <property type="match status" value="1"/>
</dbReference>
<dbReference type="Gene3D" id="1.25.40.80">
    <property type="match status" value="1"/>
</dbReference>
<name>A0ABM7X7W4_9BACT</name>
<feature type="region of interest" description="Disordered" evidence="2">
    <location>
        <begin position="511"/>
        <end position="544"/>
    </location>
</feature>
<evidence type="ECO:0000313" key="5">
    <source>
        <dbReference type="Proteomes" id="UP001162734"/>
    </source>
</evidence>
<protein>
    <submittedName>
        <fullName evidence="4">Deoxyribodipyrimidine photo-lyase</fullName>
    </submittedName>
</protein>
<dbReference type="Gene3D" id="3.40.50.620">
    <property type="entry name" value="HUPs"/>
    <property type="match status" value="1"/>
</dbReference>
<sequence>MKAGRSRGAAAPEVRSRGEPAPDLRVRAANDRPVAPGGAYVLYWMIAARRPAFSHALDRAVALARELRKPLLVLEPLRAGYPWASDRLHRFVMDGMAANARAFARAGASYLPYLEPEPGAGKGLLEALAARAAAVVTDDWPAFFLPRMVAAAAARLPVRLEAVDGNGLLPMRAAPRLFLNAQGLRRFLQGHLAPHLRALPSPAPLEEDFPRRLALPDDVLRRWPPASGADLAPGGPLLARLPIDHAVPPAPLQGGCEAGAAALASFVEDGLARYGGDRSRPDEEMGSGLSPYLHFGHVGAHQAFLAVAAREGWAETRLSWEVTGQRLGWWGLSEGAESFLDELVTWRELGFNMCHLRPDHLAYGSLPEWARATLAAHASDPRPHRYGLAELEAAATHDPLWNAAQRELLGAGRIHSYLRMLWGKKILEWSPSPEEALRVMLHLNDRYALDGRDPNSATGIFWVLGRYDRPWAPERPIYGSIRYMSSERTLKKLGGLAGYLRRWGAPGRSAPEQLELHGAPAGEAGGPGAAGRRASGVARRRRGR</sequence>
<dbReference type="InterPro" id="IPR052219">
    <property type="entry name" value="Photolyase_Class-2"/>
</dbReference>
<dbReference type="EMBL" id="AP025592">
    <property type="protein sequence ID" value="BDG07936.1"/>
    <property type="molecule type" value="Genomic_DNA"/>
</dbReference>
<dbReference type="InterPro" id="IPR036134">
    <property type="entry name" value="Crypto/Photolyase_FAD-like_sf"/>
</dbReference>
<evidence type="ECO:0000256" key="1">
    <source>
        <dbReference type="ARBA" id="ARBA00001932"/>
    </source>
</evidence>
<gene>
    <name evidence="4" type="primary">phr</name>
    <name evidence="4" type="ORF">AMPC_10490</name>
</gene>
<proteinExistence type="predicted"/>
<evidence type="ECO:0000259" key="3">
    <source>
        <dbReference type="PROSITE" id="PS51645"/>
    </source>
</evidence>
<feature type="compositionally biased region" description="Basic and acidic residues" evidence="2">
    <location>
        <begin position="14"/>
        <end position="23"/>
    </location>
</feature>
<comment type="cofactor">
    <cofactor evidence="1">
        <name>(6R)-5,10-methylene-5,6,7,8-tetrahydrofolate</name>
        <dbReference type="ChEBI" id="CHEBI:15636"/>
    </cofactor>
</comment>
<dbReference type="PROSITE" id="PS51645">
    <property type="entry name" value="PHR_CRY_ALPHA_BETA"/>
    <property type="match status" value="1"/>
</dbReference>
<feature type="region of interest" description="Disordered" evidence="2">
    <location>
        <begin position="1"/>
        <end position="23"/>
    </location>
</feature>
<dbReference type="SUPFAM" id="SSF48173">
    <property type="entry name" value="Cryptochrome/photolyase FAD-binding domain"/>
    <property type="match status" value="1"/>
</dbReference>
<keyword evidence="5" id="KW-1185">Reference proteome</keyword>
<evidence type="ECO:0000313" key="4">
    <source>
        <dbReference type="EMBL" id="BDG07936.1"/>
    </source>
</evidence>
<dbReference type="Gene3D" id="1.10.579.10">
    <property type="entry name" value="DNA Cyclobutane Dipyrimidine Photolyase, subunit A, domain 3"/>
    <property type="match status" value="1"/>
</dbReference>
<dbReference type="RefSeq" id="WP_248344959.1">
    <property type="nucleotide sequence ID" value="NZ_AP025592.1"/>
</dbReference>
<dbReference type="PANTHER" id="PTHR10211:SF0">
    <property type="entry name" value="DEOXYRIBODIPYRIMIDINE PHOTO-LYASE"/>
    <property type="match status" value="1"/>
</dbReference>
<dbReference type="InterPro" id="IPR006050">
    <property type="entry name" value="DNA_photolyase_N"/>
</dbReference>
<reference evidence="5" key="1">
    <citation type="journal article" date="2022" name="Int. J. Syst. Evol. Microbiol.">
        <title>Anaeromyxobacter oryzae sp. nov., Anaeromyxobacter diazotrophicus sp. nov. and Anaeromyxobacter paludicola sp. nov., isolated from paddy soils.</title>
        <authorList>
            <person name="Itoh H."/>
            <person name="Xu Z."/>
            <person name="Mise K."/>
            <person name="Masuda Y."/>
            <person name="Ushijima N."/>
            <person name="Hayakawa C."/>
            <person name="Shiratori Y."/>
            <person name="Senoo K."/>
        </authorList>
    </citation>
    <scope>NUCLEOTIDE SEQUENCE [LARGE SCALE GENOMIC DNA]</scope>
    <source>
        <strain evidence="5">Red630</strain>
    </source>
</reference>
<accession>A0ABM7X7W4</accession>
<dbReference type="InterPro" id="IPR014729">
    <property type="entry name" value="Rossmann-like_a/b/a_fold"/>
</dbReference>
<dbReference type="InterPro" id="IPR036155">
    <property type="entry name" value="Crypto/Photolyase_N_sf"/>
</dbReference>
<organism evidence="4 5">
    <name type="scientific">Anaeromyxobacter paludicola</name>
    <dbReference type="NCBI Taxonomy" id="2918171"/>
    <lineage>
        <taxon>Bacteria</taxon>
        <taxon>Pseudomonadati</taxon>
        <taxon>Myxococcota</taxon>
        <taxon>Myxococcia</taxon>
        <taxon>Myxococcales</taxon>
        <taxon>Cystobacterineae</taxon>
        <taxon>Anaeromyxobacteraceae</taxon>
        <taxon>Anaeromyxobacter</taxon>
    </lineage>
</organism>
<dbReference type="SUPFAM" id="SSF52425">
    <property type="entry name" value="Cryptochrome/photolyase, N-terminal domain"/>
    <property type="match status" value="1"/>
</dbReference>
<feature type="domain" description="Photolyase/cryptochrome alpha/beta" evidence="3">
    <location>
        <begin position="39"/>
        <end position="168"/>
    </location>
</feature>
<dbReference type="Proteomes" id="UP001162734">
    <property type="component" value="Chromosome"/>
</dbReference>
<evidence type="ECO:0000256" key="2">
    <source>
        <dbReference type="SAM" id="MobiDB-lite"/>
    </source>
</evidence>